<dbReference type="PROSITE" id="PS50404">
    <property type="entry name" value="GST_NTER"/>
    <property type="match status" value="1"/>
</dbReference>
<dbReference type="InterPro" id="IPR036249">
    <property type="entry name" value="Thioredoxin-like_sf"/>
</dbReference>
<evidence type="ECO:0000313" key="4">
    <source>
        <dbReference type="Proteomes" id="UP000681075"/>
    </source>
</evidence>
<comment type="caution">
    <text evidence="3">The sequence shown here is derived from an EMBL/GenBank/DDBJ whole genome shotgun (WGS) entry which is preliminary data.</text>
</comment>
<gene>
    <name evidence="3" type="primary">Gst</name>
    <name evidence="3" type="ORF">TMPK1_02400</name>
</gene>
<name>A0A8S8X661_9PROT</name>
<dbReference type="CDD" id="cd00299">
    <property type="entry name" value="GST_C_family"/>
    <property type="match status" value="1"/>
</dbReference>
<dbReference type="SUPFAM" id="SSF52833">
    <property type="entry name" value="Thioredoxin-like"/>
    <property type="match status" value="1"/>
</dbReference>
<keyword evidence="4" id="KW-1185">Reference proteome</keyword>
<dbReference type="InterPro" id="IPR004046">
    <property type="entry name" value="GST_C"/>
</dbReference>
<dbReference type="Pfam" id="PF13409">
    <property type="entry name" value="GST_N_2"/>
    <property type="match status" value="1"/>
</dbReference>
<dbReference type="CDD" id="cd00570">
    <property type="entry name" value="GST_N_family"/>
    <property type="match status" value="1"/>
</dbReference>
<reference evidence="3" key="1">
    <citation type="submission" date="2021-02" db="EMBL/GenBank/DDBJ databases">
        <title>Genome sequence of Rhodospirillales sp. strain TMPK1 isolated from soil.</title>
        <authorList>
            <person name="Nakai R."/>
            <person name="Kusada H."/>
            <person name="Tamaki H."/>
        </authorList>
    </citation>
    <scope>NUCLEOTIDE SEQUENCE</scope>
    <source>
        <strain evidence="3">TMPK1</strain>
    </source>
</reference>
<feature type="domain" description="GST N-terminal" evidence="1">
    <location>
        <begin position="1"/>
        <end position="81"/>
    </location>
</feature>
<evidence type="ECO:0000259" key="1">
    <source>
        <dbReference type="PROSITE" id="PS50404"/>
    </source>
</evidence>
<dbReference type="PANTHER" id="PTHR44051:SF8">
    <property type="entry name" value="GLUTATHIONE S-TRANSFERASE GSTA"/>
    <property type="match status" value="1"/>
</dbReference>
<organism evidence="3 4">
    <name type="scientific">Roseiterribacter gracilis</name>
    <dbReference type="NCBI Taxonomy" id="2812848"/>
    <lineage>
        <taxon>Bacteria</taxon>
        <taxon>Pseudomonadati</taxon>
        <taxon>Pseudomonadota</taxon>
        <taxon>Alphaproteobacteria</taxon>
        <taxon>Rhodospirillales</taxon>
        <taxon>Roseiterribacteraceae</taxon>
        <taxon>Roseiterribacter</taxon>
    </lineage>
</organism>
<evidence type="ECO:0000313" key="3">
    <source>
        <dbReference type="EMBL" id="GIL38003.1"/>
    </source>
</evidence>
<feature type="domain" description="GST C-terminal" evidence="2">
    <location>
        <begin position="86"/>
        <end position="243"/>
    </location>
</feature>
<dbReference type="AlphaFoldDB" id="A0A8S8X661"/>
<dbReference type="InterPro" id="IPR010987">
    <property type="entry name" value="Glutathione-S-Trfase_C-like"/>
</dbReference>
<dbReference type="Gene3D" id="1.20.1050.10">
    <property type="match status" value="1"/>
</dbReference>
<dbReference type="Proteomes" id="UP000681075">
    <property type="component" value="Unassembled WGS sequence"/>
</dbReference>
<protein>
    <submittedName>
        <fullName evidence="3">Glutathione S-transferase</fullName>
    </submittedName>
</protein>
<dbReference type="EMBL" id="BOPV01000001">
    <property type="protein sequence ID" value="GIL38003.1"/>
    <property type="molecule type" value="Genomic_DNA"/>
</dbReference>
<dbReference type="Gene3D" id="3.40.30.10">
    <property type="entry name" value="Glutaredoxin"/>
    <property type="match status" value="1"/>
</dbReference>
<dbReference type="SUPFAM" id="SSF47616">
    <property type="entry name" value="GST C-terminal domain-like"/>
    <property type="match status" value="1"/>
</dbReference>
<dbReference type="Pfam" id="PF00043">
    <property type="entry name" value="GST_C"/>
    <property type="match status" value="1"/>
</dbReference>
<dbReference type="PROSITE" id="PS50405">
    <property type="entry name" value="GST_CTER"/>
    <property type="match status" value="1"/>
</dbReference>
<accession>A0A8S8X661</accession>
<dbReference type="SFLD" id="SFLDG00358">
    <property type="entry name" value="Main_(cytGST)"/>
    <property type="match status" value="1"/>
</dbReference>
<dbReference type="PANTHER" id="PTHR44051">
    <property type="entry name" value="GLUTATHIONE S-TRANSFERASE-RELATED"/>
    <property type="match status" value="1"/>
</dbReference>
<evidence type="ECO:0000259" key="2">
    <source>
        <dbReference type="PROSITE" id="PS50405"/>
    </source>
</evidence>
<dbReference type="InterPro" id="IPR040079">
    <property type="entry name" value="Glutathione_S-Trfase"/>
</dbReference>
<dbReference type="SFLD" id="SFLDS00019">
    <property type="entry name" value="Glutathione_Transferase_(cytos"/>
    <property type="match status" value="1"/>
</dbReference>
<sequence length="244" mass="28208">MLTLYLNWNAVCAQKVLLTLEEKNIAYTLVHIDLAKFEQHDPAYLKLNPAGVVPTLVHDQQVVVESSVIIEYLEDAFPDARLRPPAPSQRAQMRWWMKTVDDTVHGSLRPLSFVRFAQSYAQTLSDDTLREITARMPKKDLAEIWQRVARSPYSDDELSVYLHKVEDVLDRMDQALAQDKWLAGDEFSLADIAMTPYFRRMVQLDKQVLWQGVRPHVADWVKRIEARPSFAVLDRVKQMFGPQS</sequence>
<proteinExistence type="predicted"/>
<dbReference type="InterPro" id="IPR004045">
    <property type="entry name" value="Glutathione_S-Trfase_N"/>
</dbReference>
<dbReference type="InterPro" id="IPR036282">
    <property type="entry name" value="Glutathione-S-Trfase_C_sf"/>
</dbReference>